<feature type="domain" description="HD/PDEase" evidence="2">
    <location>
        <begin position="60"/>
        <end position="269"/>
    </location>
</feature>
<evidence type="ECO:0000313" key="3">
    <source>
        <dbReference type="EMBL" id="MBB3987766.1"/>
    </source>
</evidence>
<gene>
    <name evidence="3" type="ORF">GGQ68_004119</name>
</gene>
<dbReference type="Pfam" id="PF01966">
    <property type="entry name" value="HD"/>
    <property type="match status" value="1"/>
</dbReference>
<dbReference type="GO" id="GO:0006203">
    <property type="term" value="P:dGTP catabolic process"/>
    <property type="evidence" value="ECO:0007669"/>
    <property type="project" value="TreeGrafter"/>
</dbReference>
<dbReference type="InterPro" id="IPR050135">
    <property type="entry name" value="dGTPase-like"/>
</dbReference>
<dbReference type="Gene3D" id="1.10.3550.10">
    <property type="entry name" value="eoxyguanosinetriphosphate triphosphohydrolase domain-like"/>
    <property type="match status" value="1"/>
</dbReference>
<evidence type="ECO:0000256" key="1">
    <source>
        <dbReference type="ARBA" id="ARBA00022801"/>
    </source>
</evidence>
<dbReference type="AlphaFoldDB" id="A0A7W6GTQ2"/>
<keyword evidence="1 3" id="KW-0378">Hydrolase</keyword>
<dbReference type="SUPFAM" id="SSF109604">
    <property type="entry name" value="HD-domain/PDEase-like"/>
    <property type="match status" value="1"/>
</dbReference>
<dbReference type="Gene3D" id="1.10.3410.10">
    <property type="entry name" value="putative deoxyguanosinetriphosphate triphosphohydrolase like domain"/>
    <property type="match status" value="1"/>
</dbReference>
<dbReference type="InterPro" id="IPR006261">
    <property type="entry name" value="dGTPase"/>
</dbReference>
<dbReference type="PANTHER" id="PTHR11373">
    <property type="entry name" value="DEOXYNUCLEOSIDE TRIPHOSPHATE TRIPHOSPHOHYDROLASE"/>
    <property type="match status" value="1"/>
</dbReference>
<dbReference type="CDD" id="cd00077">
    <property type="entry name" value="HDc"/>
    <property type="match status" value="1"/>
</dbReference>
<dbReference type="EMBL" id="JACIEJ010000012">
    <property type="protein sequence ID" value="MBB3987766.1"/>
    <property type="molecule type" value="Genomic_DNA"/>
</dbReference>
<dbReference type="Gene3D" id="1.10.3210.10">
    <property type="entry name" value="Hypothetical protein af1432"/>
    <property type="match status" value="1"/>
</dbReference>
<evidence type="ECO:0000313" key="4">
    <source>
        <dbReference type="Proteomes" id="UP000541426"/>
    </source>
</evidence>
<dbReference type="InterPro" id="IPR027432">
    <property type="entry name" value="dGTP_triphosphohydrolase_C"/>
</dbReference>
<comment type="caution">
    <text evidence="3">The sequence shown here is derived from an EMBL/GenBank/DDBJ whole genome shotgun (WGS) entry which is preliminary data.</text>
</comment>
<proteinExistence type="predicted"/>
<sequence length="449" mass="49712">MTTNMTWDALLNAQRLGDDDYIPRRSRSIFLQDHDRIVFSAPFRRLANKTQVQPLYAHDHVHHRLIHSIEVGSVGRSLAMRVSDWLEETGHVTGAQAQDLPDIVQAACVAHDIGNPPFGHSGEESMGAWFAEAFAKERGLCADLPKELRHQFTAFEGNAQGFRILTRLEMYRNDGGMRLSKAVLGAFTKYPVTAADRKALLGSKNYVGLKKFGIFNNELAIFSNVAEGLGLSQIGADSASAWARHPLVFLVEAADDITYNIVDLEDAFTTGELPFQTVRDLLADVIGAHVQQRADMTEEEQIAYLRARAIGAAIDACATAFQNNYADIMSGRFSDDLVGASRLSEVFAGIKRTARERIFTATRKTELEISGRRIIANVMSGILPVYEDLASSNWNTEHLSEHSTHLVRALKLDLRDVTDPESALHALADFTSGMTDRYALRMSRMLSGT</sequence>
<organism evidence="3 4">
    <name type="scientific">Sagittula marina</name>
    <dbReference type="NCBI Taxonomy" id="943940"/>
    <lineage>
        <taxon>Bacteria</taxon>
        <taxon>Pseudomonadati</taxon>
        <taxon>Pseudomonadota</taxon>
        <taxon>Alphaproteobacteria</taxon>
        <taxon>Rhodobacterales</taxon>
        <taxon>Roseobacteraceae</taxon>
        <taxon>Sagittula</taxon>
    </lineage>
</organism>
<dbReference type="InterPro" id="IPR003607">
    <property type="entry name" value="HD/PDEase_dom"/>
</dbReference>
<dbReference type="EC" id="3.1.5.1" evidence="3"/>
<dbReference type="GO" id="GO:0008832">
    <property type="term" value="F:dGTPase activity"/>
    <property type="evidence" value="ECO:0007669"/>
    <property type="project" value="UniProtKB-EC"/>
</dbReference>
<dbReference type="Proteomes" id="UP000541426">
    <property type="component" value="Unassembled WGS sequence"/>
</dbReference>
<dbReference type="PANTHER" id="PTHR11373:SF40">
    <property type="entry name" value="DEOXYGUANOSINETRIPHOSPHATE TRIPHOSPHOHYDROLASE-LIKE PROTEIN 2"/>
    <property type="match status" value="1"/>
</dbReference>
<accession>A0A7W6GTQ2</accession>
<dbReference type="RefSeq" id="WP_246429460.1">
    <property type="nucleotide sequence ID" value="NZ_BAABBZ010000056.1"/>
</dbReference>
<dbReference type="InterPro" id="IPR023293">
    <property type="entry name" value="dGTP_triP_hydro_central_sf"/>
</dbReference>
<reference evidence="3 4" key="1">
    <citation type="submission" date="2020-08" db="EMBL/GenBank/DDBJ databases">
        <title>Genomic Encyclopedia of Type Strains, Phase IV (KMG-IV): sequencing the most valuable type-strain genomes for metagenomic binning, comparative biology and taxonomic classification.</title>
        <authorList>
            <person name="Goeker M."/>
        </authorList>
    </citation>
    <scope>NUCLEOTIDE SEQUENCE [LARGE SCALE GENOMIC DNA]</scope>
    <source>
        <strain evidence="3 4">DSM 102235</strain>
    </source>
</reference>
<keyword evidence="4" id="KW-1185">Reference proteome</keyword>
<dbReference type="NCBIfam" id="TIGR01353">
    <property type="entry name" value="dGTP_triPase"/>
    <property type="match status" value="1"/>
</dbReference>
<dbReference type="SMART" id="SM00471">
    <property type="entry name" value="HDc"/>
    <property type="match status" value="1"/>
</dbReference>
<name>A0A7W6GTQ2_9RHOB</name>
<evidence type="ECO:0000259" key="2">
    <source>
        <dbReference type="SMART" id="SM00471"/>
    </source>
</evidence>
<protein>
    <submittedName>
        <fullName evidence="3">dGTPase</fullName>
        <ecNumber evidence="3">3.1.5.1</ecNumber>
    </submittedName>
</protein>
<dbReference type="InterPro" id="IPR006674">
    <property type="entry name" value="HD_domain"/>
</dbReference>